<dbReference type="InterPro" id="IPR046342">
    <property type="entry name" value="CBS_dom_sf"/>
</dbReference>
<keyword evidence="4" id="KW-0677">Repeat</keyword>
<dbReference type="PANTHER" id="PTHR45720:SF9">
    <property type="entry name" value="CHLORIDE CHANNEL 1, SKELETAL MUSCLE ISOFORM X1"/>
    <property type="match status" value="1"/>
</dbReference>
<dbReference type="SUPFAM" id="SSF54631">
    <property type="entry name" value="CBS-domain pair"/>
    <property type="match status" value="1"/>
</dbReference>
<keyword evidence="5" id="KW-0851">Voltage-gated channel</keyword>
<keyword evidence="2" id="KW-0813">Transport</keyword>
<dbReference type="AlphaFoldDB" id="A0A8C6NYW9"/>
<evidence type="ECO:0000256" key="4">
    <source>
        <dbReference type="ARBA" id="ARBA00022737"/>
    </source>
</evidence>
<dbReference type="CDD" id="cd04591">
    <property type="entry name" value="CBS_pair_voltage-gated_CLC_euk_bac"/>
    <property type="match status" value="1"/>
</dbReference>
<evidence type="ECO:0000256" key="7">
    <source>
        <dbReference type="ARBA" id="ARBA00023065"/>
    </source>
</evidence>
<evidence type="ECO:0000256" key="11">
    <source>
        <dbReference type="ARBA" id="ARBA00023214"/>
    </source>
</evidence>
<feature type="transmembrane region" description="Helical" evidence="13">
    <location>
        <begin position="373"/>
        <end position="394"/>
    </location>
</feature>
<dbReference type="Ensembl" id="ENSNFUT00015037314.1">
    <property type="protein sequence ID" value="ENSNFUP00015035735.1"/>
    <property type="gene ID" value="ENSNFUG00015015463.1"/>
</dbReference>
<proteinExistence type="predicted"/>
<feature type="transmembrane region" description="Helical" evidence="13">
    <location>
        <begin position="240"/>
        <end position="260"/>
    </location>
</feature>
<dbReference type="Proteomes" id="UP000694548">
    <property type="component" value="Chromosome sgr19"/>
</dbReference>
<dbReference type="Pfam" id="PF00654">
    <property type="entry name" value="Voltage_CLC"/>
    <property type="match status" value="1"/>
</dbReference>
<evidence type="ECO:0000256" key="5">
    <source>
        <dbReference type="ARBA" id="ARBA00022882"/>
    </source>
</evidence>
<keyword evidence="7" id="KW-0406">Ion transport</keyword>
<evidence type="ECO:0000256" key="12">
    <source>
        <dbReference type="ARBA" id="ARBA00023303"/>
    </source>
</evidence>
<evidence type="ECO:0000256" key="2">
    <source>
        <dbReference type="ARBA" id="ARBA00022448"/>
    </source>
</evidence>
<evidence type="ECO:0000256" key="3">
    <source>
        <dbReference type="ARBA" id="ARBA00022692"/>
    </source>
</evidence>
<feature type="transmembrane region" description="Helical" evidence="13">
    <location>
        <begin position="286"/>
        <end position="306"/>
    </location>
</feature>
<dbReference type="InterPro" id="IPR050970">
    <property type="entry name" value="Cl_channel_volt-gated"/>
</dbReference>
<feature type="transmembrane region" description="Helical" evidence="13">
    <location>
        <begin position="99"/>
        <end position="125"/>
    </location>
</feature>
<dbReference type="PANTHER" id="PTHR45720">
    <property type="entry name" value="CHLORIDE CHANNEL PROTEIN 2"/>
    <property type="match status" value="1"/>
</dbReference>
<protein>
    <submittedName>
        <fullName evidence="14">Chloride channel, voltage-sensitive 1a</fullName>
    </submittedName>
</protein>
<feature type="transmembrane region" description="Helical" evidence="13">
    <location>
        <begin position="204"/>
        <end position="228"/>
    </location>
</feature>
<keyword evidence="11" id="KW-0868">Chloride</keyword>
<dbReference type="GO" id="GO:0034707">
    <property type="term" value="C:chloride channel complex"/>
    <property type="evidence" value="ECO:0007669"/>
    <property type="project" value="UniProtKB-KW"/>
</dbReference>
<evidence type="ECO:0000256" key="13">
    <source>
        <dbReference type="SAM" id="Phobius"/>
    </source>
</evidence>
<gene>
    <name evidence="14" type="primary">clcn1a</name>
</gene>
<evidence type="ECO:0000256" key="8">
    <source>
        <dbReference type="ARBA" id="ARBA00023122"/>
    </source>
</evidence>
<dbReference type="PRINTS" id="PR00762">
    <property type="entry name" value="CLCHANNEL"/>
</dbReference>
<keyword evidence="6 13" id="KW-1133">Transmembrane helix</keyword>
<dbReference type="Gene3D" id="1.10.3080.10">
    <property type="entry name" value="Clc chloride channel"/>
    <property type="match status" value="1"/>
</dbReference>
<keyword evidence="9 13" id="KW-0472">Membrane</keyword>
<feature type="transmembrane region" description="Helical" evidence="13">
    <location>
        <begin position="173"/>
        <end position="192"/>
    </location>
</feature>
<feature type="transmembrane region" description="Helical" evidence="13">
    <location>
        <begin position="327"/>
        <end position="353"/>
    </location>
</feature>
<evidence type="ECO:0000256" key="6">
    <source>
        <dbReference type="ARBA" id="ARBA00022989"/>
    </source>
</evidence>
<feature type="transmembrane region" description="Helical" evidence="13">
    <location>
        <begin position="406"/>
        <end position="430"/>
    </location>
</feature>
<accession>A0A8C6NYW9</accession>
<reference evidence="14" key="2">
    <citation type="submission" date="2025-08" db="UniProtKB">
        <authorList>
            <consortium name="Ensembl"/>
        </authorList>
    </citation>
    <scope>IDENTIFICATION</scope>
</reference>
<reference evidence="14" key="1">
    <citation type="submission" date="2014-08" db="EMBL/GenBank/DDBJ databases">
        <authorList>
            <person name="Senf B."/>
            <person name="Petzold A."/>
            <person name="Downie B.R."/>
            <person name="Koch P."/>
            <person name="Platzer M."/>
        </authorList>
    </citation>
    <scope>NUCLEOTIDE SEQUENCE [LARGE SCALE GENOMIC DNA]</scope>
    <source>
        <strain evidence="14">GRZ</strain>
    </source>
</reference>
<name>A0A8C6NYW9_NOTFU</name>
<keyword evidence="10" id="KW-0869">Chloride channel</keyword>
<dbReference type="GO" id="GO:0005247">
    <property type="term" value="F:voltage-gated chloride channel activity"/>
    <property type="evidence" value="ECO:0007669"/>
    <property type="project" value="TreeGrafter"/>
</dbReference>
<organism evidence="14 15">
    <name type="scientific">Nothobranchius furzeri</name>
    <name type="common">Turquoise killifish</name>
    <dbReference type="NCBI Taxonomy" id="105023"/>
    <lineage>
        <taxon>Eukaryota</taxon>
        <taxon>Metazoa</taxon>
        <taxon>Chordata</taxon>
        <taxon>Craniata</taxon>
        <taxon>Vertebrata</taxon>
        <taxon>Euteleostomi</taxon>
        <taxon>Actinopterygii</taxon>
        <taxon>Neopterygii</taxon>
        <taxon>Teleostei</taxon>
        <taxon>Neoteleostei</taxon>
        <taxon>Acanthomorphata</taxon>
        <taxon>Ovalentaria</taxon>
        <taxon>Atherinomorphae</taxon>
        <taxon>Cyprinodontiformes</taxon>
        <taxon>Nothobranchiidae</taxon>
        <taxon>Nothobranchius</taxon>
    </lineage>
</organism>
<dbReference type="Gene3D" id="3.10.580.10">
    <property type="entry name" value="CBS-domain"/>
    <property type="match status" value="1"/>
</dbReference>
<evidence type="ECO:0000313" key="15">
    <source>
        <dbReference type="Proteomes" id="UP000694548"/>
    </source>
</evidence>
<reference evidence="14" key="3">
    <citation type="submission" date="2025-09" db="UniProtKB">
        <authorList>
            <consortium name="Ensembl"/>
        </authorList>
    </citation>
    <scope>IDENTIFICATION</scope>
</reference>
<feature type="transmembrane region" description="Helical" evidence="13">
    <location>
        <begin position="57"/>
        <end position="78"/>
    </location>
</feature>
<evidence type="ECO:0000256" key="1">
    <source>
        <dbReference type="ARBA" id="ARBA00004141"/>
    </source>
</evidence>
<feature type="transmembrane region" description="Helical" evidence="13">
    <location>
        <begin position="20"/>
        <end position="37"/>
    </location>
</feature>
<keyword evidence="12" id="KW-0407">Ion channel</keyword>
<dbReference type="GeneTree" id="ENSGT00940000157383"/>
<sequence>YQEHHGGLGRQEATRLGEQLGSTLVLLESFLTFYLFLTDCIARVQRFLVTRLGEDWIFLVLLGITMALVSWTMDYASAKSLQAYKWIHGELRGNIPLQYLAWVSYPLMFIIFSSLICHLVAPQAIGSGIPELKTILRGVVLKEYLTLRAFLAKVIGLTAALGSGMPVGKEGPFVHIASICAAVLSRFMSFFSGAYRNPYCYTDILTVGCAVGVGCCFGTPLGGVLFSIEVTSTYFAVRNYWRGYFAATFSAFIFRVLSVFNKDAVTITALFRTNFRMDFPFDLQELPAFALIGISCGFLGAFFVWLNRQVVLFMRRPNAMTRFLIKYRLIFPATVTLVIATLTFPPGFGQFMAGEVRVQNRHPACSLASPQKAAFIIWVLIICVSLPLWVQFWMSAVATTMPIPSGAFMPVFILGAAFGRMVGEIMATLFPHGIVFDGILYRIIPGGYAVIGAAALTGAVTHTVSTAVICFELTGQISHILPMMVAVILANIVAQGLQPSLYDSIIQVKKLPYLPELGFGHTSQYNIVVEDIMVRKVTFISSQSTYREVKHLLDSSSLKSIPLVDSKDSMILLGSVDRVELLALCDWWLSPERRILMQVSFDRQSLYVRGILENEGCHLQTENLTLLKPAHLQEQNMISARLTAAVCGSPALIINYNDSSARPSVCSLLQIRAWEEAEMDLAMEMDEIRVDPSPFQLVERTSLQKTHTLFSLLGLSHAYVTSIGKLVGVVALKELQKAIEGSTHSGVRLRPPLASFHASTPTTHTHPHTLAHVFM</sequence>
<evidence type="ECO:0000256" key="10">
    <source>
        <dbReference type="ARBA" id="ARBA00023173"/>
    </source>
</evidence>
<dbReference type="FunFam" id="1.10.3080.10:FF:000003">
    <property type="entry name" value="Chloride channel 2"/>
    <property type="match status" value="1"/>
</dbReference>
<dbReference type="InterPro" id="IPR001807">
    <property type="entry name" value="ClC"/>
</dbReference>
<comment type="subcellular location">
    <subcellularLocation>
        <location evidence="1">Membrane</location>
        <topology evidence="1">Multi-pass membrane protein</topology>
    </subcellularLocation>
</comment>
<keyword evidence="15" id="KW-1185">Reference proteome</keyword>
<evidence type="ECO:0000256" key="9">
    <source>
        <dbReference type="ARBA" id="ARBA00023136"/>
    </source>
</evidence>
<evidence type="ECO:0000313" key="14">
    <source>
        <dbReference type="Ensembl" id="ENSNFUP00015035735.1"/>
    </source>
</evidence>
<keyword evidence="3 13" id="KW-0812">Transmembrane</keyword>
<dbReference type="GO" id="GO:0005886">
    <property type="term" value="C:plasma membrane"/>
    <property type="evidence" value="ECO:0007669"/>
    <property type="project" value="TreeGrafter"/>
</dbReference>
<dbReference type="SUPFAM" id="SSF81340">
    <property type="entry name" value="Clc chloride channel"/>
    <property type="match status" value="1"/>
</dbReference>
<keyword evidence="8" id="KW-0129">CBS domain</keyword>
<dbReference type="InterPro" id="IPR014743">
    <property type="entry name" value="Cl-channel_core"/>
</dbReference>
<dbReference type="CDD" id="cd03683">
    <property type="entry name" value="ClC_1_like"/>
    <property type="match status" value="1"/>
</dbReference>